<feature type="domain" description="C2H2-type" evidence="9">
    <location>
        <begin position="609"/>
        <end position="637"/>
    </location>
</feature>
<keyword evidence="4 7" id="KW-0863">Zinc-finger</keyword>
<sequence>MLKRTGWRQLTRRSGVLMKCQGWYSPFSAAALPLLCGRLVTGASTSSMCAAARGVSSTPATPSVVAALSSSSTPGTRSGIKKPRLWKPEIMTHETLSYAECPLCGDTFYMRDMLFHITARHKEEDVDYWTKQCNARLNLYERVIGIPLPPSKSTAAPLNVALKSGRDQLWSTESESRLLTEDETSRPFLPTITADGAYTCNWCTVRHEPFPTRDAFLLHVAKDHPTMDFDVVESLVGPPPPASSAAAAKKTTGAAATAEAEMSDSSNAQQPGTSWTASGGHGKTGFTVKDGELGTPDAGTNRFLPSRRMVGVKTVLQTNAVTVALAPRQIGVSTSRVDATMRNPAALGSVCPDKVSAADAPNLDAAAAANHLSFRDHHFPCELCLKVFASELNLLNHLEGKHPPPSLTASPAGDSTASRAAASREKTKAAPATKTVVAETVASPSPASAEETSEASSAICVTCDLCTKNSKIYTLPSALFAHIRFSHRNADTTYEAERIMREQRGNAVFRCPHCSRVVLTESALRDHLLDHHSIKETAARETPLNGATAPADPISTANDQLAGIHAWPTLPPFSMKKRWWCAQCESGFRTAGALALHAKEKHSTVTELFPCPACRRIFQDAFGLEAHVKATHRSVQLVSLNLPTSVFCPHCNRGFLSYAALHEHCVKHHHKDPRSPVRSFAKPAESTAAASGAATATDGNASSEIAAPSKPRKVSRRKKMTSADA</sequence>
<feature type="compositionally biased region" description="Low complexity" evidence="8">
    <location>
        <begin position="429"/>
        <end position="449"/>
    </location>
</feature>
<feature type="compositionally biased region" description="Low complexity" evidence="8">
    <location>
        <begin position="679"/>
        <end position="703"/>
    </location>
</feature>
<evidence type="ECO:0000256" key="7">
    <source>
        <dbReference type="PROSITE-ProRule" id="PRU00042"/>
    </source>
</evidence>
<feature type="compositionally biased region" description="Low complexity" evidence="8">
    <location>
        <begin position="243"/>
        <end position="260"/>
    </location>
</feature>
<reference evidence="10 11" key="1">
    <citation type="submission" date="2015-07" db="EMBL/GenBank/DDBJ databases">
        <title>High-quality genome of monoxenous trypanosomatid Leptomonas pyrrhocoris.</title>
        <authorList>
            <person name="Flegontov P."/>
            <person name="Butenko A."/>
            <person name="Firsov S."/>
            <person name="Vlcek C."/>
            <person name="Logacheva M.D."/>
            <person name="Field M."/>
            <person name="Filatov D."/>
            <person name="Flegontova O."/>
            <person name="Gerasimov E."/>
            <person name="Jackson A.P."/>
            <person name="Kelly S."/>
            <person name="Opperdoes F."/>
            <person name="O'Reilly A."/>
            <person name="Votypka J."/>
            <person name="Yurchenko V."/>
            <person name="Lukes J."/>
        </authorList>
    </citation>
    <scope>NUCLEOTIDE SEQUENCE [LARGE SCALE GENOMIC DNA]</scope>
    <source>
        <strain evidence="10">H10</strain>
    </source>
</reference>
<evidence type="ECO:0000256" key="4">
    <source>
        <dbReference type="ARBA" id="ARBA00022771"/>
    </source>
</evidence>
<feature type="region of interest" description="Disordered" evidence="8">
    <location>
        <begin position="239"/>
        <end position="303"/>
    </location>
</feature>
<keyword evidence="6" id="KW-0539">Nucleus</keyword>
<dbReference type="AlphaFoldDB" id="A0A0N0VGG2"/>
<dbReference type="RefSeq" id="XP_015661437.1">
    <property type="nucleotide sequence ID" value="XM_015799835.1"/>
</dbReference>
<evidence type="ECO:0000256" key="8">
    <source>
        <dbReference type="SAM" id="MobiDB-lite"/>
    </source>
</evidence>
<feature type="region of interest" description="Disordered" evidence="8">
    <location>
        <begin position="402"/>
        <end position="449"/>
    </location>
</feature>
<evidence type="ECO:0000313" key="11">
    <source>
        <dbReference type="Proteomes" id="UP000037923"/>
    </source>
</evidence>
<dbReference type="PROSITE" id="PS00028">
    <property type="entry name" value="ZINC_FINGER_C2H2_1"/>
    <property type="match status" value="5"/>
</dbReference>
<evidence type="ECO:0000256" key="2">
    <source>
        <dbReference type="ARBA" id="ARBA00022723"/>
    </source>
</evidence>
<name>A0A0N0VGG2_LEPPY</name>
<feature type="compositionally biased region" description="Polar residues" evidence="8">
    <location>
        <begin position="263"/>
        <end position="277"/>
    </location>
</feature>
<evidence type="ECO:0000256" key="3">
    <source>
        <dbReference type="ARBA" id="ARBA00022737"/>
    </source>
</evidence>
<dbReference type="PANTHER" id="PTHR24406">
    <property type="entry name" value="TRANSCRIPTIONAL REPRESSOR CTCFL-RELATED"/>
    <property type="match status" value="1"/>
</dbReference>
<feature type="domain" description="C2H2-type" evidence="9">
    <location>
        <begin position="646"/>
        <end position="673"/>
    </location>
</feature>
<proteinExistence type="predicted"/>
<gene>
    <name evidence="10" type="ORF">ABB37_02731</name>
</gene>
<dbReference type="PROSITE" id="PS50157">
    <property type="entry name" value="ZINC_FINGER_C2H2_2"/>
    <property type="match status" value="4"/>
</dbReference>
<evidence type="ECO:0000259" key="9">
    <source>
        <dbReference type="PROSITE" id="PS50157"/>
    </source>
</evidence>
<dbReference type="OMA" id="YAACPMC"/>
<dbReference type="GeneID" id="26903022"/>
<feature type="domain" description="C2H2-type" evidence="9">
    <location>
        <begin position="379"/>
        <end position="402"/>
    </location>
</feature>
<dbReference type="SMART" id="SM00355">
    <property type="entry name" value="ZnF_C2H2"/>
    <property type="match status" value="8"/>
</dbReference>
<dbReference type="InterPro" id="IPR050888">
    <property type="entry name" value="ZnF_C2H2-type_TF"/>
</dbReference>
<feature type="region of interest" description="Disordered" evidence="8">
    <location>
        <begin position="670"/>
        <end position="725"/>
    </location>
</feature>
<dbReference type="VEuPathDB" id="TriTrypDB:LpyrH10_04_2810"/>
<dbReference type="OrthoDB" id="5803930at2759"/>
<organism evidence="10 11">
    <name type="scientific">Leptomonas pyrrhocoris</name>
    <name type="common">Firebug parasite</name>
    <dbReference type="NCBI Taxonomy" id="157538"/>
    <lineage>
        <taxon>Eukaryota</taxon>
        <taxon>Discoba</taxon>
        <taxon>Euglenozoa</taxon>
        <taxon>Kinetoplastea</taxon>
        <taxon>Metakinetoplastina</taxon>
        <taxon>Trypanosomatida</taxon>
        <taxon>Trypanosomatidae</taxon>
        <taxon>Leishmaniinae</taxon>
        <taxon>Leptomonas</taxon>
    </lineage>
</organism>
<comment type="caution">
    <text evidence="10">The sequence shown here is derived from an EMBL/GenBank/DDBJ whole genome shotgun (WGS) entry which is preliminary data.</text>
</comment>
<dbReference type="Proteomes" id="UP000037923">
    <property type="component" value="Unassembled WGS sequence"/>
</dbReference>
<keyword evidence="11" id="KW-1185">Reference proteome</keyword>
<keyword evidence="5" id="KW-0862">Zinc</keyword>
<dbReference type="Pfam" id="PF12874">
    <property type="entry name" value="zf-met"/>
    <property type="match status" value="1"/>
</dbReference>
<protein>
    <submittedName>
        <fullName evidence="10">Putative mitochondrial mitochondrial RNA binding protein 1</fullName>
    </submittedName>
</protein>
<evidence type="ECO:0000313" key="10">
    <source>
        <dbReference type="EMBL" id="KPA82998.1"/>
    </source>
</evidence>
<evidence type="ECO:0000256" key="6">
    <source>
        <dbReference type="ARBA" id="ARBA00023242"/>
    </source>
</evidence>
<dbReference type="GO" id="GO:0008270">
    <property type="term" value="F:zinc ion binding"/>
    <property type="evidence" value="ECO:0007669"/>
    <property type="project" value="UniProtKB-KW"/>
</dbReference>
<dbReference type="InterPro" id="IPR013087">
    <property type="entry name" value="Znf_C2H2_type"/>
</dbReference>
<feature type="domain" description="C2H2-type" evidence="9">
    <location>
        <begin position="509"/>
        <end position="536"/>
    </location>
</feature>
<keyword evidence="3" id="KW-0677">Repeat</keyword>
<evidence type="ECO:0000256" key="1">
    <source>
        <dbReference type="ARBA" id="ARBA00004123"/>
    </source>
</evidence>
<evidence type="ECO:0000256" key="5">
    <source>
        <dbReference type="ARBA" id="ARBA00022833"/>
    </source>
</evidence>
<keyword evidence="2" id="KW-0479">Metal-binding</keyword>
<feature type="compositionally biased region" description="Basic residues" evidence="8">
    <location>
        <begin position="710"/>
        <end position="725"/>
    </location>
</feature>
<feature type="compositionally biased region" description="Polar residues" evidence="8">
    <location>
        <begin position="407"/>
        <end position="418"/>
    </location>
</feature>
<dbReference type="Gene3D" id="3.30.160.60">
    <property type="entry name" value="Classic Zinc Finger"/>
    <property type="match status" value="2"/>
</dbReference>
<dbReference type="GO" id="GO:0005634">
    <property type="term" value="C:nucleus"/>
    <property type="evidence" value="ECO:0007669"/>
    <property type="project" value="UniProtKB-SubCell"/>
</dbReference>
<accession>A0A0N0VGG2</accession>
<comment type="subcellular location">
    <subcellularLocation>
        <location evidence="1">Nucleus</location>
    </subcellularLocation>
</comment>
<dbReference type="EMBL" id="LGTL01000004">
    <property type="protein sequence ID" value="KPA82998.1"/>
    <property type="molecule type" value="Genomic_DNA"/>
</dbReference>